<protein>
    <submittedName>
        <fullName evidence="1">Uncharacterized protein</fullName>
    </submittedName>
</protein>
<reference evidence="2" key="1">
    <citation type="journal article" date="2023" name="G3 (Bethesda)">
        <title>Genome assembly and association tests identify interacting loci associated with vigor, precocity, and sex in interspecific pistachio rootstocks.</title>
        <authorList>
            <person name="Palmer W."/>
            <person name="Jacygrad E."/>
            <person name="Sagayaradj S."/>
            <person name="Cavanaugh K."/>
            <person name="Han R."/>
            <person name="Bertier L."/>
            <person name="Beede B."/>
            <person name="Kafkas S."/>
            <person name="Golino D."/>
            <person name="Preece J."/>
            <person name="Michelmore R."/>
        </authorList>
    </citation>
    <scope>NUCLEOTIDE SEQUENCE [LARGE SCALE GENOMIC DNA]</scope>
</reference>
<comment type="caution">
    <text evidence="1">The sequence shown here is derived from an EMBL/GenBank/DDBJ whole genome shotgun (WGS) entry which is preliminary data.</text>
</comment>
<name>A0ACC1BHC2_9ROSI</name>
<proteinExistence type="predicted"/>
<sequence>MMDKVNNAAQSAKDSCQEAGQQAQAKAQNVVDAMKNTVRMNK</sequence>
<dbReference type="EMBL" id="CM047900">
    <property type="protein sequence ID" value="KAJ0098313.1"/>
    <property type="molecule type" value="Genomic_DNA"/>
</dbReference>
<gene>
    <name evidence="1" type="ORF">Patl1_21546</name>
</gene>
<dbReference type="Proteomes" id="UP001164250">
    <property type="component" value="Chromosome 4"/>
</dbReference>
<keyword evidence="2" id="KW-1185">Reference proteome</keyword>
<organism evidence="1 2">
    <name type="scientific">Pistacia atlantica</name>
    <dbReference type="NCBI Taxonomy" id="434234"/>
    <lineage>
        <taxon>Eukaryota</taxon>
        <taxon>Viridiplantae</taxon>
        <taxon>Streptophyta</taxon>
        <taxon>Embryophyta</taxon>
        <taxon>Tracheophyta</taxon>
        <taxon>Spermatophyta</taxon>
        <taxon>Magnoliopsida</taxon>
        <taxon>eudicotyledons</taxon>
        <taxon>Gunneridae</taxon>
        <taxon>Pentapetalae</taxon>
        <taxon>rosids</taxon>
        <taxon>malvids</taxon>
        <taxon>Sapindales</taxon>
        <taxon>Anacardiaceae</taxon>
        <taxon>Pistacia</taxon>
    </lineage>
</organism>
<accession>A0ACC1BHC2</accession>
<evidence type="ECO:0000313" key="1">
    <source>
        <dbReference type="EMBL" id="KAJ0098313.1"/>
    </source>
</evidence>
<evidence type="ECO:0000313" key="2">
    <source>
        <dbReference type="Proteomes" id="UP001164250"/>
    </source>
</evidence>